<name>A0ABN2Q219_9PSEU</name>
<protein>
    <submittedName>
        <fullName evidence="1">Uncharacterized protein</fullName>
    </submittedName>
</protein>
<dbReference type="RefSeq" id="WP_344413109.1">
    <property type="nucleotide sequence ID" value="NZ_BAAANN010000002.1"/>
</dbReference>
<organism evidence="1 2">
    <name type="scientific">Amycolatopsis minnesotensis</name>
    <dbReference type="NCBI Taxonomy" id="337894"/>
    <lineage>
        <taxon>Bacteria</taxon>
        <taxon>Bacillati</taxon>
        <taxon>Actinomycetota</taxon>
        <taxon>Actinomycetes</taxon>
        <taxon>Pseudonocardiales</taxon>
        <taxon>Pseudonocardiaceae</taxon>
        <taxon>Amycolatopsis</taxon>
    </lineage>
</organism>
<dbReference type="EMBL" id="BAAANN010000002">
    <property type="protein sequence ID" value="GAA1941607.1"/>
    <property type="molecule type" value="Genomic_DNA"/>
</dbReference>
<evidence type="ECO:0000313" key="2">
    <source>
        <dbReference type="Proteomes" id="UP001501116"/>
    </source>
</evidence>
<sequence length="163" mass="17170">MATQLPVKIDLTLPEGWQPAPPDEVGAPEAAFVALRLPADDGFTTNITVSGAIRDDGATLEAIADESVGRLSGSVGEVDVLTRAAAGTEEAPSYTQTLRVAAELDGAHRELIQCQVYLEMRDDDLPAERAVIELVLTSTVGGFEDFVGEFQEFVRSVVPAGAG</sequence>
<reference evidence="1 2" key="1">
    <citation type="journal article" date="2019" name="Int. J. Syst. Evol. Microbiol.">
        <title>The Global Catalogue of Microorganisms (GCM) 10K type strain sequencing project: providing services to taxonomists for standard genome sequencing and annotation.</title>
        <authorList>
            <consortium name="The Broad Institute Genomics Platform"/>
            <consortium name="The Broad Institute Genome Sequencing Center for Infectious Disease"/>
            <person name="Wu L."/>
            <person name="Ma J."/>
        </authorList>
    </citation>
    <scope>NUCLEOTIDE SEQUENCE [LARGE SCALE GENOMIC DNA]</scope>
    <source>
        <strain evidence="1 2">JCM 14545</strain>
    </source>
</reference>
<proteinExistence type="predicted"/>
<keyword evidence="2" id="KW-1185">Reference proteome</keyword>
<dbReference type="Proteomes" id="UP001501116">
    <property type="component" value="Unassembled WGS sequence"/>
</dbReference>
<accession>A0ABN2Q219</accession>
<evidence type="ECO:0000313" key="1">
    <source>
        <dbReference type="EMBL" id="GAA1941607.1"/>
    </source>
</evidence>
<comment type="caution">
    <text evidence="1">The sequence shown here is derived from an EMBL/GenBank/DDBJ whole genome shotgun (WGS) entry which is preliminary data.</text>
</comment>
<dbReference type="Gene3D" id="3.40.1000.10">
    <property type="entry name" value="Mog1/PsbP, alpha/beta/alpha sandwich"/>
    <property type="match status" value="1"/>
</dbReference>
<gene>
    <name evidence="1" type="ORF">GCM10009754_06190</name>
</gene>